<evidence type="ECO:0000256" key="4">
    <source>
        <dbReference type="ARBA" id="ARBA00022692"/>
    </source>
</evidence>
<evidence type="ECO:0000313" key="10">
    <source>
        <dbReference type="EMBL" id="SCJ35974.1"/>
    </source>
</evidence>
<name>A0A1C6FT19_9FIRM</name>
<evidence type="ECO:0000256" key="8">
    <source>
        <dbReference type="SAM" id="Phobius"/>
    </source>
</evidence>
<evidence type="ECO:0000256" key="7">
    <source>
        <dbReference type="SAM" id="MobiDB-lite"/>
    </source>
</evidence>
<dbReference type="GO" id="GO:0005886">
    <property type="term" value="C:plasma membrane"/>
    <property type="evidence" value="ECO:0007669"/>
    <property type="project" value="UniProtKB-SubCell"/>
</dbReference>
<keyword evidence="5 8" id="KW-1133">Transmembrane helix</keyword>
<dbReference type="InterPro" id="IPR050448">
    <property type="entry name" value="OpgB/LTA_synthase_biosynth"/>
</dbReference>
<dbReference type="Pfam" id="PF00884">
    <property type="entry name" value="Sulfatase"/>
    <property type="match status" value="1"/>
</dbReference>
<keyword evidence="3" id="KW-1003">Cell membrane</keyword>
<proteinExistence type="predicted"/>
<keyword evidence="4 8" id="KW-0812">Transmembrane</keyword>
<evidence type="ECO:0000256" key="1">
    <source>
        <dbReference type="ARBA" id="ARBA00004651"/>
    </source>
</evidence>
<feature type="transmembrane region" description="Helical" evidence="8">
    <location>
        <begin position="62"/>
        <end position="89"/>
    </location>
</feature>
<keyword evidence="6 8" id="KW-0472">Membrane</keyword>
<dbReference type="InterPro" id="IPR017850">
    <property type="entry name" value="Alkaline_phosphatase_core_sf"/>
</dbReference>
<dbReference type="PANTHER" id="PTHR47371:SF3">
    <property type="entry name" value="PHOSPHOGLYCEROL TRANSFERASE I"/>
    <property type="match status" value="1"/>
</dbReference>
<evidence type="ECO:0000259" key="9">
    <source>
        <dbReference type="Pfam" id="PF00884"/>
    </source>
</evidence>
<feature type="domain" description="Sulfatase N-terminal" evidence="9">
    <location>
        <begin position="236"/>
        <end position="487"/>
    </location>
</feature>
<evidence type="ECO:0000256" key="2">
    <source>
        <dbReference type="ARBA" id="ARBA00004936"/>
    </source>
</evidence>
<evidence type="ECO:0000256" key="5">
    <source>
        <dbReference type="ARBA" id="ARBA00022989"/>
    </source>
</evidence>
<dbReference type="AlphaFoldDB" id="A0A1C6FT19"/>
<gene>
    <name evidence="10" type="primary">ltaS</name>
    <name evidence="10" type="ORF">SAMEA3545359_00097</name>
</gene>
<dbReference type="Gene3D" id="3.40.720.10">
    <property type="entry name" value="Alkaline Phosphatase, subunit A"/>
    <property type="match status" value="1"/>
</dbReference>
<evidence type="ECO:0000256" key="3">
    <source>
        <dbReference type="ARBA" id="ARBA00022475"/>
    </source>
</evidence>
<feature type="transmembrane region" description="Helical" evidence="8">
    <location>
        <begin position="35"/>
        <end position="55"/>
    </location>
</feature>
<dbReference type="SUPFAM" id="SSF53649">
    <property type="entry name" value="Alkaline phosphatase-like"/>
    <property type="match status" value="1"/>
</dbReference>
<feature type="transmembrane region" description="Helical" evidence="8">
    <location>
        <begin position="109"/>
        <end position="131"/>
    </location>
</feature>
<dbReference type="CDD" id="cd16015">
    <property type="entry name" value="LTA_synthase"/>
    <property type="match status" value="1"/>
</dbReference>
<feature type="compositionally biased region" description="Basic and acidic residues" evidence="7">
    <location>
        <begin position="566"/>
        <end position="578"/>
    </location>
</feature>
<dbReference type="InterPro" id="IPR000917">
    <property type="entry name" value="Sulfatase_N"/>
</dbReference>
<comment type="pathway">
    <text evidence="2">Cell wall biogenesis; lipoteichoic acid biosynthesis.</text>
</comment>
<protein>
    <submittedName>
        <fullName evidence="10">Lipoteichoic acid synthase</fullName>
    </submittedName>
</protein>
<organism evidence="10">
    <name type="scientific">uncultured Anaerotruncus sp</name>
    <dbReference type="NCBI Taxonomy" id="905011"/>
    <lineage>
        <taxon>Bacteria</taxon>
        <taxon>Bacillati</taxon>
        <taxon>Bacillota</taxon>
        <taxon>Clostridia</taxon>
        <taxon>Eubacteriales</taxon>
        <taxon>Oscillospiraceae</taxon>
        <taxon>Anaerotruncus</taxon>
        <taxon>environmental samples</taxon>
    </lineage>
</organism>
<accession>A0A1C6FT19</accession>
<evidence type="ECO:0000256" key="6">
    <source>
        <dbReference type="ARBA" id="ARBA00023136"/>
    </source>
</evidence>
<comment type="subcellular location">
    <subcellularLocation>
        <location evidence="1">Cell membrane</location>
        <topology evidence="1">Multi-pass membrane protein</topology>
    </subcellularLocation>
</comment>
<reference evidence="10" key="1">
    <citation type="submission" date="2015-09" db="EMBL/GenBank/DDBJ databases">
        <authorList>
            <consortium name="Pathogen Informatics"/>
        </authorList>
    </citation>
    <scope>NUCLEOTIDE SEQUENCE</scope>
    <source>
        <strain evidence="10">2789STDY5834896</strain>
    </source>
</reference>
<dbReference type="PANTHER" id="PTHR47371">
    <property type="entry name" value="LIPOTEICHOIC ACID SYNTHASE"/>
    <property type="match status" value="1"/>
</dbReference>
<dbReference type="EMBL" id="FMHG01000001">
    <property type="protein sequence ID" value="SCJ35974.1"/>
    <property type="molecule type" value="Genomic_DNA"/>
</dbReference>
<feature type="transmembrane region" description="Helical" evidence="8">
    <location>
        <begin position="138"/>
        <end position="158"/>
    </location>
</feature>
<feature type="region of interest" description="Disordered" evidence="7">
    <location>
        <begin position="561"/>
        <end position="585"/>
    </location>
</feature>
<sequence length="585" mass="66710">MVLLALFPLFAVLITECNQAQHLGDFIDFVVQRPGILAFDVLLVSLFFWGFTLLVRRGWISVFLTAGTLYAFSCVEFFKCSTSGTHFLLSDLVMTANASDIAKFAYIKITWPLALCLLVVLLYFGAVFWLNPKIGGRWYVSAGVGAVMLGLFVGFFFMSGVNTAILRTFGVDVETSYNTFKTNEKFAHNQMIANVVENAVSKAPGKKERAGDYETYDVQPQDVSSYKQSAGDFVRPNVIMIMNESFADFRIFEQLGISDEVYQNFDRIGSEGYKGTTVVPTFGGFTVKTEFELNFGLPMRGLKDEPTPQKLLKDREQDTFAYFYKDLGYETSYIHPFSATFYGRNQTYSRFGYDNLVFEGDFTVPTYDYNAYIDDDVVYTQIERMLREQDKPAYIYTTTMQNHQPYKFPETGMTELEYYLSEVQHSDQALGRFIESIKKLDEPTIVFFVGDHFPFFSAEDDLYESLGISSENCAKLYQQSYLVWANYDADLNVIPQKPISAFYIPYVLADVIHAPLDPVRSAVLGLMQTTPVYSYNASQPVPENQYLNMLTYDIVEGDQRLTATPRHRETEQKEKTQQETDDDDS</sequence>